<evidence type="ECO:0000313" key="1">
    <source>
        <dbReference type="EMBL" id="GBL88109.1"/>
    </source>
</evidence>
<accession>A0A4Y2B9M6</accession>
<keyword evidence="2" id="KW-1185">Reference proteome</keyword>
<dbReference type="AlphaFoldDB" id="A0A4Y2B9M6"/>
<sequence>MNSTLPYEARWGFIGADLQVVESHDKRNCACHLKSNRLSLECPVTYFMSYFFPKSVQWIPKLTRRDSLGVYYVLYLYSRFDEVQPHRQSFSHEDVGVVGSFESFLELFQLPAVEIGPRPPPFPLTATRGTRVVLAVRVAWKRKQKFIFCLKDLGSIDSLKFKLIKNLG</sequence>
<evidence type="ECO:0000313" key="2">
    <source>
        <dbReference type="Proteomes" id="UP000499080"/>
    </source>
</evidence>
<gene>
    <name evidence="1" type="ORF">AVEN_133752_1</name>
</gene>
<dbReference type="Proteomes" id="UP000499080">
    <property type="component" value="Unassembled WGS sequence"/>
</dbReference>
<protein>
    <submittedName>
        <fullName evidence="1">Uncharacterized protein</fullName>
    </submittedName>
</protein>
<proteinExistence type="predicted"/>
<feature type="non-terminal residue" evidence="1">
    <location>
        <position position="168"/>
    </location>
</feature>
<organism evidence="1 2">
    <name type="scientific">Araneus ventricosus</name>
    <name type="common">Orbweaver spider</name>
    <name type="synonym">Epeira ventricosa</name>
    <dbReference type="NCBI Taxonomy" id="182803"/>
    <lineage>
        <taxon>Eukaryota</taxon>
        <taxon>Metazoa</taxon>
        <taxon>Ecdysozoa</taxon>
        <taxon>Arthropoda</taxon>
        <taxon>Chelicerata</taxon>
        <taxon>Arachnida</taxon>
        <taxon>Araneae</taxon>
        <taxon>Araneomorphae</taxon>
        <taxon>Entelegynae</taxon>
        <taxon>Araneoidea</taxon>
        <taxon>Araneidae</taxon>
        <taxon>Araneus</taxon>
    </lineage>
</organism>
<dbReference type="EMBL" id="BGPR01000057">
    <property type="protein sequence ID" value="GBL88109.1"/>
    <property type="molecule type" value="Genomic_DNA"/>
</dbReference>
<name>A0A4Y2B9M6_ARAVE</name>
<comment type="caution">
    <text evidence="1">The sequence shown here is derived from an EMBL/GenBank/DDBJ whole genome shotgun (WGS) entry which is preliminary data.</text>
</comment>
<reference evidence="1 2" key="1">
    <citation type="journal article" date="2019" name="Sci. Rep.">
        <title>Orb-weaving spider Araneus ventricosus genome elucidates the spidroin gene catalogue.</title>
        <authorList>
            <person name="Kono N."/>
            <person name="Nakamura H."/>
            <person name="Ohtoshi R."/>
            <person name="Moran D.A.P."/>
            <person name="Shinohara A."/>
            <person name="Yoshida Y."/>
            <person name="Fujiwara M."/>
            <person name="Mori M."/>
            <person name="Tomita M."/>
            <person name="Arakawa K."/>
        </authorList>
    </citation>
    <scope>NUCLEOTIDE SEQUENCE [LARGE SCALE GENOMIC DNA]</scope>
</reference>